<evidence type="ECO:0000313" key="2">
    <source>
        <dbReference type="Proteomes" id="UP000535589"/>
    </source>
</evidence>
<organism evidence="1 2">
    <name type="scientific">Vibrio agarilyticus</name>
    <dbReference type="NCBI Taxonomy" id="2726741"/>
    <lineage>
        <taxon>Bacteria</taxon>
        <taxon>Pseudomonadati</taxon>
        <taxon>Pseudomonadota</taxon>
        <taxon>Gammaproteobacteria</taxon>
        <taxon>Vibrionales</taxon>
        <taxon>Vibrionaceae</taxon>
        <taxon>Vibrio</taxon>
    </lineage>
</organism>
<protein>
    <submittedName>
        <fullName evidence="1">Uncharacterized protein</fullName>
    </submittedName>
</protein>
<dbReference type="RefSeq" id="WP_168836805.1">
    <property type="nucleotide sequence ID" value="NZ_JABAIK010000011.1"/>
</dbReference>
<comment type="caution">
    <text evidence="1">The sequence shown here is derived from an EMBL/GenBank/DDBJ whole genome shotgun (WGS) entry which is preliminary data.</text>
</comment>
<gene>
    <name evidence="1" type="ORF">HGP28_12510</name>
</gene>
<dbReference type="AlphaFoldDB" id="A0A7X8TRU4"/>
<accession>A0A7X8TRU4</accession>
<name>A0A7X8TRU4_9VIBR</name>
<dbReference type="EMBL" id="JABAIK010000011">
    <property type="protein sequence ID" value="NLS13715.1"/>
    <property type="molecule type" value="Genomic_DNA"/>
</dbReference>
<sequence>MQTDSLATLFRQAATVYSYGDHITGDMLLVRCIALYSKLYEVQHQQQTVLEQLAEIRTAREAFDFSRLADILRYQILPALAVNDDPSPY</sequence>
<proteinExistence type="predicted"/>
<reference evidence="1 2" key="1">
    <citation type="submission" date="2020-04" db="EMBL/GenBank/DDBJ databases">
        <title>Vibrio sp. SM6, a novel species isolated from seawater.</title>
        <authorList>
            <person name="Wang X."/>
        </authorList>
    </citation>
    <scope>NUCLEOTIDE SEQUENCE [LARGE SCALE GENOMIC DNA]</scope>
    <source>
        <strain evidence="1 2">SM6</strain>
    </source>
</reference>
<dbReference type="Proteomes" id="UP000535589">
    <property type="component" value="Unassembled WGS sequence"/>
</dbReference>
<evidence type="ECO:0000313" key="1">
    <source>
        <dbReference type="EMBL" id="NLS13715.1"/>
    </source>
</evidence>
<keyword evidence="2" id="KW-1185">Reference proteome</keyword>